<reference evidence="3 4" key="1">
    <citation type="submission" date="2020-04" db="EMBL/GenBank/DDBJ databases">
        <authorList>
            <person name="Klaysubun C."/>
            <person name="Duangmal K."/>
            <person name="Lipun K."/>
        </authorList>
    </citation>
    <scope>NUCLEOTIDE SEQUENCE [LARGE SCALE GENOMIC DNA]</scope>
    <source>
        <strain evidence="3 4">DSM 45300</strain>
    </source>
</reference>
<name>A0A848DA56_9PSEU</name>
<feature type="compositionally biased region" description="Low complexity" evidence="1">
    <location>
        <begin position="82"/>
        <end position="92"/>
    </location>
</feature>
<evidence type="ECO:0000313" key="4">
    <source>
        <dbReference type="Proteomes" id="UP000586918"/>
    </source>
</evidence>
<dbReference type="NCBIfam" id="TIGR02605">
    <property type="entry name" value="CxxC_CxxC_SSSS"/>
    <property type="match status" value="1"/>
</dbReference>
<accession>A0A848DA56</accession>
<gene>
    <name evidence="3" type="ORF">HF519_00520</name>
</gene>
<keyword evidence="4" id="KW-1185">Reference proteome</keyword>
<proteinExistence type="predicted"/>
<comment type="caution">
    <text evidence="3">The sequence shown here is derived from an EMBL/GenBank/DDBJ whole genome shotgun (WGS) entry which is preliminary data.</text>
</comment>
<feature type="domain" description="Putative regulatory protein FmdB zinc ribbon" evidence="2">
    <location>
        <begin position="1"/>
        <end position="41"/>
    </location>
</feature>
<feature type="region of interest" description="Disordered" evidence="1">
    <location>
        <begin position="62"/>
        <end position="92"/>
    </location>
</feature>
<dbReference type="InterPro" id="IPR013429">
    <property type="entry name" value="Regulatory_FmdB_Zinc_ribbon"/>
</dbReference>
<dbReference type="Pfam" id="PF09723">
    <property type="entry name" value="Zn_ribbon_8"/>
    <property type="match status" value="1"/>
</dbReference>
<sequence>MAIYQYRCVEHGITEVRAPIGTAAPAWPCPRCTTDLRRVFTAPLLGLAPRALVSAIDRAEATASAPGVVTSPPPRRPPVAPRNPALRRLPRP</sequence>
<evidence type="ECO:0000313" key="3">
    <source>
        <dbReference type="EMBL" id="NMH90103.1"/>
    </source>
</evidence>
<dbReference type="AlphaFoldDB" id="A0A848DA56"/>
<evidence type="ECO:0000256" key="1">
    <source>
        <dbReference type="SAM" id="MobiDB-lite"/>
    </source>
</evidence>
<organism evidence="3 4">
    <name type="scientific">Pseudonocardia bannensis</name>
    <dbReference type="NCBI Taxonomy" id="630973"/>
    <lineage>
        <taxon>Bacteria</taxon>
        <taxon>Bacillati</taxon>
        <taxon>Actinomycetota</taxon>
        <taxon>Actinomycetes</taxon>
        <taxon>Pseudonocardiales</taxon>
        <taxon>Pseudonocardiaceae</taxon>
        <taxon>Pseudonocardia</taxon>
    </lineage>
</organism>
<protein>
    <submittedName>
        <fullName evidence="3">Zinc ribbon domain-containing protein</fullName>
    </submittedName>
</protein>
<dbReference type="Proteomes" id="UP000586918">
    <property type="component" value="Unassembled WGS sequence"/>
</dbReference>
<feature type="compositionally biased region" description="Pro residues" evidence="1">
    <location>
        <begin position="71"/>
        <end position="81"/>
    </location>
</feature>
<dbReference type="SMART" id="SM00834">
    <property type="entry name" value="CxxC_CXXC_SSSS"/>
    <property type="match status" value="1"/>
</dbReference>
<dbReference type="EMBL" id="JAAXKZ010000001">
    <property type="protein sequence ID" value="NMH90103.1"/>
    <property type="molecule type" value="Genomic_DNA"/>
</dbReference>
<evidence type="ECO:0000259" key="2">
    <source>
        <dbReference type="SMART" id="SM00834"/>
    </source>
</evidence>